<sequence>MSLMRQSFWIPKLRAQVTRIIRPYIPCQKFNNFPYKYPEQGDLPAQRVCRSRPFAHVGLDYFGPLSISQPDGTDSKRYVCIITFMATRLIHLDVVPDLTTAAFLMMFRRFFGRRGHRTELYHK</sequence>
<dbReference type="Proteomes" id="UP000054047">
    <property type="component" value="Unassembled WGS sequence"/>
</dbReference>
<dbReference type="PANTHER" id="PTHR47331">
    <property type="entry name" value="PHD-TYPE DOMAIN-CONTAINING PROTEIN"/>
    <property type="match status" value="1"/>
</dbReference>
<dbReference type="SUPFAM" id="SSF53098">
    <property type="entry name" value="Ribonuclease H-like"/>
    <property type="match status" value="1"/>
</dbReference>
<name>A0A0C2BS70_9BILA</name>
<evidence type="ECO:0000313" key="2">
    <source>
        <dbReference type="Proteomes" id="UP000054047"/>
    </source>
</evidence>
<dbReference type="InterPro" id="IPR036397">
    <property type="entry name" value="RNaseH_sf"/>
</dbReference>
<gene>
    <name evidence="1" type="ORF">ANCDUO_23245</name>
</gene>
<dbReference type="InterPro" id="IPR012337">
    <property type="entry name" value="RNaseH-like_sf"/>
</dbReference>
<dbReference type="AlphaFoldDB" id="A0A0C2BS70"/>
<proteinExistence type="predicted"/>
<dbReference type="OrthoDB" id="5866088at2759"/>
<evidence type="ECO:0008006" key="3">
    <source>
        <dbReference type="Google" id="ProtNLM"/>
    </source>
</evidence>
<dbReference type="EMBL" id="KN768668">
    <property type="protein sequence ID" value="KIH46703.1"/>
    <property type="molecule type" value="Genomic_DNA"/>
</dbReference>
<accession>A0A0C2BS70</accession>
<dbReference type="GO" id="GO:0003676">
    <property type="term" value="F:nucleic acid binding"/>
    <property type="evidence" value="ECO:0007669"/>
    <property type="project" value="InterPro"/>
</dbReference>
<keyword evidence="2" id="KW-1185">Reference proteome</keyword>
<reference evidence="1 2" key="1">
    <citation type="submission" date="2013-12" db="EMBL/GenBank/DDBJ databases">
        <title>Draft genome of the parsitic nematode Ancylostoma duodenale.</title>
        <authorList>
            <person name="Mitreva M."/>
        </authorList>
    </citation>
    <scope>NUCLEOTIDE SEQUENCE [LARGE SCALE GENOMIC DNA]</scope>
    <source>
        <strain evidence="1 2">Zhejiang</strain>
    </source>
</reference>
<dbReference type="Gene3D" id="3.30.420.10">
    <property type="entry name" value="Ribonuclease H-like superfamily/Ribonuclease H"/>
    <property type="match status" value="1"/>
</dbReference>
<evidence type="ECO:0000313" key="1">
    <source>
        <dbReference type="EMBL" id="KIH46703.1"/>
    </source>
</evidence>
<organism evidence="1 2">
    <name type="scientific">Ancylostoma duodenale</name>
    <dbReference type="NCBI Taxonomy" id="51022"/>
    <lineage>
        <taxon>Eukaryota</taxon>
        <taxon>Metazoa</taxon>
        <taxon>Ecdysozoa</taxon>
        <taxon>Nematoda</taxon>
        <taxon>Chromadorea</taxon>
        <taxon>Rhabditida</taxon>
        <taxon>Rhabditina</taxon>
        <taxon>Rhabditomorpha</taxon>
        <taxon>Strongyloidea</taxon>
        <taxon>Ancylostomatidae</taxon>
        <taxon>Ancylostomatinae</taxon>
        <taxon>Ancylostoma</taxon>
    </lineage>
</organism>
<protein>
    <recommendedName>
        <fullName evidence="3">Integrase zinc-binding domain-containing protein</fullName>
    </recommendedName>
</protein>
<dbReference type="PANTHER" id="PTHR47331:SF1">
    <property type="entry name" value="GAG-LIKE PROTEIN"/>
    <property type="match status" value="1"/>
</dbReference>